<comment type="caution">
    <text evidence="2">The sequence shown here is derived from an EMBL/GenBank/DDBJ whole genome shotgun (WGS) entry which is preliminary data.</text>
</comment>
<accession>A0ABR0NTQ1</accession>
<dbReference type="PANTHER" id="PTHR12821">
    <property type="entry name" value="BYSTIN"/>
    <property type="match status" value="1"/>
</dbReference>
<dbReference type="InterPro" id="IPR007955">
    <property type="entry name" value="Bystin"/>
</dbReference>
<reference evidence="2 3" key="1">
    <citation type="submission" date="2023-03" db="EMBL/GenBank/DDBJ databases">
        <title>WGS of Gossypium arboreum.</title>
        <authorList>
            <person name="Yu D."/>
        </authorList>
    </citation>
    <scope>NUCLEOTIDE SEQUENCE [LARGE SCALE GENOMIC DNA]</scope>
    <source>
        <tissue evidence="2">Leaf</tissue>
    </source>
</reference>
<dbReference type="EMBL" id="JARKNE010000009">
    <property type="protein sequence ID" value="KAK5803603.1"/>
    <property type="molecule type" value="Genomic_DNA"/>
</dbReference>
<evidence type="ECO:0000256" key="1">
    <source>
        <dbReference type="ARBA" id="ARBA00007114"/>
    </source>
</evidence>
<protein>
    <submittedName>
        <fullName evidence="2">Uncharacterized protein</fullName>
    </submittedName>
</protein>
<keyword evidence="3" id="KW-1185">Reference proteome</keyword>
<proteinExistence type="inferred from homology"/>
<dbReference type="PANTHER" id="PTHR12821:SF0">
    <property type="entry name" value="BYSTIN"/>
    <property type="match status" value="1"/>
</dbReference>
<comment type="similarity">
    <text evidence="1">Belongs to the bystin family.</text>
</comment>
<organism evidence="2 3">
    <name type="scientific">Gossypium arboreum</name>
    <name type="common">Tree cotton</name>
    <name type="synonym">Gossypium nanking</name>
    <dbReference type="NCBI Taxonomy" id="29729"/>
    <lineage>
        <taxon>Eukaryota</taxon>
        <taxon>Viridiplantae</taxon>
        <taxon>Streptophyta</taxon>
        <taxon>Embryophyta</taxon>
        <taxon>Tracheophyta</taxon>
        <taxon>Spermatophyta</taxon>
        <taxon>Magnoliopsida</taxon>
        <taxon>eudicotyledons</taxon>
        <taxon>Gunneridae</taxon>
        <taxon>Pentapetalae</taxon>
        <taxon>rosids</taxon>
        <taxon>malvids</taxon>
        <taxon>Malvales</taxon>
        <taxon>Malvaceae</taxon>
        <taxon>Malvoideae</taxon>
        <taxon>Gossypium</taxon>
    </lineage>
</organism>
<evidence type="ECO:0000313" key="3">
    <source>
        <dbReference type="Proteomes" id="UP001358586"/>
    </source>
</evidence>
<sequence length="96" mass="11006">MKPQEGTLGTHLVRLKKSIISTKKKKKRILTILVDFFETQSQFGNYEDEIDEEYEKLLEAFLSKDAGPQRTLADIIIQKIKENDGNVASETRPLPK</sequence>
<name>A0ABR0NTQ1_GOSAR</name>
<gene>
    <name evidence="2" type="ORF">PVK06_031251</name>
</gene>
<evidence type="ECO:0000313" key="2">
    <source>
        <dbReference type="EMBL" id="KAK5803603.1"/>
    </source>
</evidence>
<dbReference type="Proteomes" id="UP001358586">
    <property type="component" value="Chromosome 9"/>
</dbReference>